<dbReference type="PANTHER" id="PTHR30193:SF37">
    <property type="entry name" value="INNER MEMBRANE ABC TRANSPORTER PERMEASE PROTEIN YCJO"/>
    <property type="match status" value="1"/>
</dbReference>
<dbReference type="PROSITE" id="PS50928">
    <property type="entry name" value="ABC_TM1"/>
    <property type="match status" value="1"/>
</dbReference>
<reference evidence="9" key="1">
    <citation type="submission" date="2018-06" db="EMBL/GenBank/DDBJ databases">
        <authorList>
            <person name="Zhirakovskaya E."/>
        </authorList>
    </citation>
    <scope>NUCLEOTIDE SEQUENCE</scope>
</reference>
<keyword evidence="2" id="KW-0813">Transport</keyword>
<sequence>MLILGLIVAAFLGPIFVWWKSEKPSIPRYGIASAAAVFGAAVTPIGMGQCAFAEETSGVDHLLAWALMAGGAWLALIVTQSVFDKLDGKRTGGGGVAGEIRTGGYRMGWWVPWLLLSPTLIILAVFLYTPAIQTFTLSSKLTRLGAPRSKDVCFGNFSELLITDPVRLVAYPLLAIGFIYAARLWVKRSTPDTWSRRGADVTSVVAMLSAFVAFYAMFSAGGEGQVAYRPVYLNTVIISVGIVVFGMVGGLGIAYLAFRQIKGGGVYRTLLIWPYAISPAVAGLLFFMIFDPTAGIFTYTMENWFGIDVPNYRESAILAQMAIILASSWKIIGYNILFYLAGLQTVSVDQVEASLIDGASARQRFTKIVLPALSPITFFLLVTNLTYAFFEVYGTIDFMTKGAPAGKTSVAIYEIIRVGVNNGDLGRGAAQSVLLFLAVIGVTLWQFRTSGERVSYGGS</sequence>
<feature type="domain" description="ABC transmembrane type-1" evidence="8">
    <location>
        <begin position="232"/>
        <end position="446"/>
    </location>
</feature>
<evidence type="ECO:0000259" key="8">
    <source>
        <dbReference type="PROSITE" id="PS50928"/>
    </source>
</evidence>
<evidence type="ECO:0000256" key="4">
    <source>
        <dbReference type="ARBA" id="ARBA00022692"/>
    </source>
</evidence>
<dbReference type="EMBL" id="UOEK01000089">
    <property type="protein sequence ID" value="VAV96003.1"/>
    <property type="molecule type" value="Genomic_DNA"/>
</dbReference>
<dbReference type="AlphaFoldDB" id="A0A3B0SI74"/>
<gene>
    <name evidence="9" type="ORF">MNBD_ACTINO02-2287</name>
</gene>
<feature type="transmembrane region" description="Helical" evidence="7">
    <location>
        <begin position="62"/>
        <end position="83"/>
    </location>
</feature>
<feature type="transmembrane region" description="Helical" evidence="7">
    <location>
        <begin position="368"/>
        <end position="390"/>
    </location>
</feature>
<keyword evidence="5 7" id="KW-1133">Transmembrane helix</keyword>
<proteinExistence type="predicted"/>
<dbReference type="Pfam" id="PF00528">
    <property type="entry name" value="BPD_transp_1"/>
    <property type="match status" value="1"/>
</dbReference>
<dbReference type="GO" id="GO:0005886">
    <property type="term" value="C:plasma membrane"/>
    <property type="evidence" value="ECO:0007669"/>
    <property type="project" value="UniProtKB-SubCell"/>
</dbReference>
<protein>
    <submittedName>
        <fullName evidence="9">Glycerol-3-phosphate ABC transporter, permease protein UgpA (TC 3.A.1.1.3)</fullName>
    </submittedName>
</protein>
<feature type="transmembrane region" description="Helical" evidence="7">
    <location>
        <begin position="270"/>
        <end position="297"/>
    </location>
</feature>
<dbReference type="PANTHER" id="PTHR30193">
    <property type="entry name" value="ABC TRANSPORTER PERMEASE PROTEIN"/>
    <property type="match status" value="1"/>
</dbReference>
<name>A0A3B0SI74_9ZZZZ</name>
<evidence type="ECO:0000256" key="3">
    <source>
        <dbReference type="ARBA" id="ARBA00022475"/>
    </source>
</evidence>
<dbReference type="CDD" id="cd06261">
    <property type="entry name" value="TM_PBP2"/>
    <property type="match status" value="1"/>
</dbReference>
<feature type="transmembrane region" description="Helical" evidence="7">
    <location>
        <begin position="168"/>
        <end position="186"/>
    </location>
</feature>
<keyword evidence="3" id="KW-1003">Cell membrane</keyword>
<feature type="transmembrane region" description="Helical" evidence="7">
    <location>
        <begin position="110"/>
        <end position="131"/>
    </location>
</feature>
<feature type="transmembrane region" description="Helical" evidence="7">
    <location>
        <begin position="198"/>
        <end position="220"/>
    </location>
</feature>
<dbReference type="InterPro" id="IPR051393">
    <property type="entry name" value="ABC_transporter_permease"/>
</dbReference>
<dbReference type="InterPro" id="IPR000515">
    <property type="entry name" value="MetI-like"/>
</dbReference>
<accession>A0A3B0SI74</accession>
<feature type="transmembrane region" description="Helical" evidence="7">
    <location>
        <begin position="429"/>
        <end position="447"/>
    </location>
</feature>
<evidence type="ECO:0000256" key="7">
    <source>
        <dbReference type="SAM" id="Phobius"/>
    </source>
</evidence>
<evidence type="ECO:0000256" key="2">
    <source>
        <dbReference type="ARBA" id="ARBA00022448"/>
    </source>
</evidence>
<evidence type="ECO:0000256" key="5">
    <source>
        <dbReference type="ARBA" id="ARBA00022989"/>
    </source>
</evidence>
<dbReference type="GO" id="GO:0055085">
    <property type="term" value="P:transmembrane transport"/>
    <property type="evidence" value="ECO:0007669"/>
    <property type="project" value="InterPro"/>
</dbReference>
<evidence type="ECO:0000256" key="1">
    <source>
        <dbReference type="ARBA" id="ARBA00004651"/>
    </source>
</evidence>
<feature type="transmembrane region" description="Helical" evidence="7">
    <location>
        <begin position="232"/>
        <end position="258"/>
    </location>
</feature>
<organism evidence="9">
    <name type="scientific">hydrothermal vent metagenome</name>
    <dbReference type="NCBI Taxonomy" id="652676"/>
    <lineage>
        <taxon>unclassified sequences</taxon>
        <taxon>metagenomes</taxon>
        <taxon>ecological metagenomes</taxon>
    </lineage>
</organism>
<dbReference type="InterPro" id="IPR035906">
    <property type="entry name" value="MetI-like_sf"/>
</dbReference>
<comment type="subcellular location">
    <subcellularLocation>
        <location evidence="1">Cell membrane</location>
        <topology evidence="1">Multi-pass membrane protein</topology>
    </subcellularLocation>
</comment>
<evidence type="ECO:0000313" key="9">
    <source>
        <dbReference type="EMBL" id="VAV96003.1"/>
    </source>
</evidence>
<evidence type="ECO:0000256" key="6">
    <source>
        <dbReference type="ARBA" id="ARBA00023136"/>
    </source>
</evidence>
<keyword evidence="6 7" id="KW-0472">Membrane</keyword>
<keyword evidence="4 7" id="KW-0812">Transmembrane</keyword>
<dbReference type="Gene3D" id="1.10.3720.10">
    <property type="entry name" value="MetI-like"/>
    <property type="match status" value="1"/>
</dbReference>
<feature type="transmembrane region" description="Helical" evidence="7">
    <location>
        <begin position="317"/>
        <end position="340"/>
    </location>
</feature>
<dbReference type="SUPFAM" id="SSF161098">
    <property type="entry name" value="MetI-like"/>
    <property type="match status" value="1"/>
</dbReference>